<sequence>MGYIRTNEGTAAKIELGARRRWSHPKPARSLSTRDRTWKTAGPYVRLNAWEDGKGNCEVFQVLHKGSWFLEWMA</sequence>
<gene>
    <name evidence="1" type="ORF">PODLI_1B032137</name>
</gene>
<accession>A0AA35KJX2</accession>
<proteinExistence type="predicted"/>
<evidence type="ECO:0000313" key="2">
    <source>
        <dbReference type="Proteomes" id="UP001178461"/>
    </source>
</evidence>
<keyword evidence="2" id="KW-1185">Reference proteome</keyword>
<name>A0AA35KJX2_9SAUR</name>
<evidence type="ECO:0000313" key="1">
    <source>
        <dbReference type="EMBL" id="CAI5778248.1"/>
    </source>
</evidence>
<organism evidence="1 2">
    <name type="scientific">Podarcis lilfordi</name>
    <name type="common">Lilford's wall lizard</name>
    <dbReference type="NCBI Taxonomy" id="74358"/>
    <lineage>
        <taxon>Eukaryota</taxon>
        <taxon>Metazoa</taxon>
        <taxon>Chordata</taxon>
        <taxon>Craniata</taxon>
        <taxon>Vertebrata</taxon>
        <taxon>Euteleostomi</taxon>
        <taxon>Lepidosauria</taxon>
        <taxon>Squamata</taxon>
        <taxon>Bifurcata</taxon>
        <taxon>Unidentata</taxon>
        <taxon>Episquamata</taxon>
        <taxon>Laterata</taxon>
        <taxon>Lacertibaenia</taxon>
        <taxon>Lacertidae</taxon>
        <taxon>Podarcis</taxon>
    </lineage>
</organism>
<dbReference type="Proteomes" id="UP001178461">
    <property type="component" value="Chromosome 6"/>
</dbReference>
<reference evidence="1" key="1">
    <citation type="submission" date="2022-12" db="EMBL/GenBank/DDBJ databases">
        <authorList>
            <person name="Alioto T."/>
            <person name="Alioto T."/>
            <person name="Gomez Garrido J."/>
        </authorList>
    </citation>
    <scope>NUCLEOTIDE SEQUENCE</scope>
</reference>
<dbReference type="EMBL" id="OX395131">
    <property type="protein sequence ID" value="CAI5778248.1"/>
    <property type="molecule type" value="Genomic_DNA"/>
</dbReference>
<protein>
    <submittedName>
        <fullName evidence="1">Uncharacterized protein</fullName>
    </submittedName>
</protein>
<dbReference type="AlphaFoldDB" id="A0AA35KJX2"/>